<name>A0A932CSR0_UNCTE</name>
<organism evidence="1 2">
    <name type="scientific">Tectimicrobiota bacterium</name>
    <dbReference type="NCBI Taxonomy" id="2528274"/>
    <lineage>
        <taxon>Bacteria</taxon>
        <taxon>Pseudomonadati</taxon>
        <taxon>Nitrospinota/Tectimicrobiota group</taxon>
        <taxon>Candidatus Tectimicrobiota</taxon>
    </lineage>
</organism>
<dbReference type="AlphaFoldDB" id="A0A932CSR0"/>
<protein>
    <submittedName>
        <fullName evidence="1">Uncharacterized protein</fullName>
    </submittedName>
</protein>
<gene>
    <name evidence="1" type="ORF">HYY20_13710</name>
</gene>
<sequence>MEAGTLAHKLAFVAAQHQQDEATILAQALREGIHVLYRDALIEAYLAGSITREDALKELGPEMLEEIEYQRDALQRDIAWGLRDA</sequence>
<reference evidence="1" key="1">
    <citation type="submission" date="2020-07" db="EMBL/GenBank/DDBJ databases">
        <title>Huge and variable diversity of episymbiotic CPR bacteria and DPANN archaea in groundwater ecosystems.</title>
        <authorList>
            <person name="He C.Y."/>
            <person name="Keren R."/>
            <person name="Whittaker M."/>
            <person name="Farag I.F."/>
            <person name="Doudna J."/>
            <person name="Cate J.H.D."/>
            <person name="Banfield J.F."/>
        </authorList>
    </citation>
    <scope>NUCLEOTIDE SEQUENCE</scope>
    <source>
        <strain evidence="1">NC_groundwater_672_Ag_B-0.1um_62_36</strain>
    </source>
</reference>
<proteinExistence type="predicted"/>
<evidence type="ECO:0000313" key="2">
    <source>
        <dbReference type="Proteomes" id="UP000769766"/>
    </source>
</evidence>
<accession>A0A932CSR0</accession>
<comment type="caution">
    <text evidence="1">The sequence shown here is derived from an EMBL/GenBank/DDBJ whole genome shotgun (WGS) entry which is preliminary data.</text>
</comment>
<dbReference type="Proteomes" id="UP000769766">
    <property type="component" value="Unassembled WGS sequence"/>
</dbReference>
<dbReference type="EMBL" id="JACPRF010000416">
    <property type="protein sequence ID" value="MBI2877927.1"/>
    <property type="molecule type" value="Genomic_DNA"/>
</dbReference>
<evidence type="ECO:0000313" key="1">
    <source>
        <dbReference type="EMBL" id="MBI2877927.1"/>
    </source>
</evidence>